<organism evidence="2 3">
    <name type="scientific">Parnassius apollo</name>
    <name type="common">Apollo butterfly</name>
    <name type="synonym">Papilio apollo</name>
    <dbReference type="NCBI Taxonomy" id="110799"/>
    <lineage>
        <taxon>Eukaryota</taxon>
        <taxon>Metazoa</taxon>
        <taxon>Ecdysozoa</taxon>
        <taxon>Arthropoda</taxon>
        <taxon>Hexapoda</taxon>
        <taxon>Insecta</taxon>
        <taxon>Pterygota</taxon>
        <taxon>Neoptera</taxon>
        <taxon>Endopterygota</taxon>
        <taxon>Lepidoptera</taxon>
        <taxon>Glossata</taxon>
        <taxon>Ditrysia</taxon>
        <taxon>Papilionoidea</taxon>
        <taxon>Papilionidae</taxon>
        <taxon>Parnassiinae</taxon>
        <taxon>Parnassini</taxon>
        <taxon>Parnassius</taxon>
        <taxon>Parnassius</taxon>
    </lineage>
</organism>
<sequence length="358" mass="39935">MQREISAISEKCAVFQDTYVKKDDLKFEFDKYHKNTRGQLISHPNVNSKRGGSCLQDSPDCDSGPMGLMTVRNDNYTSTMTVQKQIGDHLSLSDASACAVETDKSVLFTHVQQVAHQEYVEAPRQVTAVSNAHEANAFEAPAHLSLSCVSDTEAEDHKAVSVAPVLRSEMTTRALVSSESAGVMTSCNVVNADIQSAVNKQDRLERYSDVDASNLNDRKIGGSGIRNQKSNSTIKSGVDDASTKRDITGVHASTSKQNNKLVKKHGNFERVRPVLIRKCKSKGKEILKILARGIIPIAVELVPESMQRQRGRQKRSQRILPANRKRYNKSEHALRKNRERRSYSCPRCGHTCCDRFRY</sequence>
<comment type="caution">
    <text evidence="2">The sequence shown here is derived from an EMBL/GenBank/DDBJ whole genome shotgun (WGS) entry which is preliminary data.</text>
</comment>
<evidence type="ECO:0000313" key="3">
    <source>
        <dbReference type="Proteomes" id="UP000691718"/>
    </source>
</evidence>
<feature type="compositionally biased region" description="Basic residues" evidence="1">
    <location>
        <begin position="309"/>
        <end position="327"/>
    </location>
</feature>
<proteinExistence type="predicted"/>
<accession>A0A8S3XQL7</accession>
<dbReference type="EMBL" id="CAJQZP010001279">
    <property type="protein sequence ID" value="CAG5036002.1"/>
    <property type="molecule type" value="Genomic_DNA"/>
</dbReference>
<keyword evidence="3" id="KW-1185">Reference proteome</keyword>
<feature type="region of interest" description="Disordered" evidence="1">
    <location>
        <begin position="306"/>
        <end position="336"/>
    </location>
</feature>
<feature type="compositionally biased region" description="Polar residues" evidence="1">
    <location>
        <begin position="225"/>
        <end position="235"/>
    </location>
</feature>
<evidence type="ECO:0000313" key="2">
    <source>
        <dbReference type="EMBL" id="CAG5036002.1"/>
    </source>
</evidence>
<name>A0A8S3XQL7_PARAO</name>
<protein>
    <submittedName>
        <fullName evidence="2">(apollo) hypothetical protein</fullName>
    </submittedName>
</protein>
<dbReference type="OrthoDB" id="6897874at2759"/>
<evidence type="ECO:0000256" key="1">
    <source>
        <dbReference type="SAM" id="MobiDB-lite"/>
    </source>
</evidence>
<reference evidence="2" key="1">
    <citation type="submission" date="2021-04" db="EMBL/GenBank/DDBJ databases">
        <authorList>
            <person name="Tunstrom K."/>
        </authorList>
    </citation>
    <scope>NUCLEOTIDE SEQUENCE</scope>
</reference>
<feature type="region of interest" description="Disordered" evidence="1">
    <location>
        <begin position="218"/>
        <end position="242"/>
    </location>
</feature>
<dbReference type="AlphaFoldDB" id="A0A8S3XQL7"/>
<dbReference type="Proteomes" id="UP000691718">
    <property type="component" value="Unassembled WGS sequence"/>
</dbReference>
<gene>
    <name evidence="2" type="ORF">PAPOLLO_LOCUS20700</name>
</gene>